<protein>
    <submittedName>
        <fullName evidence="1">Uncharacterized protein</fullName>
    </submittedName>
</protein>
<accession>A0A0L6JIG8</accession>
<sequence length="113" mass="12947" precursor="true">MRKRIMDLKVLLIFAITLSVVYSLALFSFAYTPPSTQDSVSIASDEFLFIKTHTDKEGVGEVDGFHILIFQPLCVYLATYLTTCHGDLKGFLLWTTQFKWYKLLMSELKLSPE</sequence>
<keyword evidence="2" id="KW-1185">Reference proteome</keyword>
<name>A0A0L6JIG8_9FIRM</name>
<dbReference type="AlphaFoldDB" id="A0A0L6JIG8"/>
<evidence type="ECO:0000313" key="1">
    <source>
        <dbReference type="EMBL" id="KNY25534.1"/>
    </source>
</evidence>
<gene>
    <name evidence="1" type="ORF">Bccel_0794</name>
</gene>
<evidence type="ECO:0000313" key="2">
    <source>
        <dbReference type="Proteomes" id="UP000036923"/>
    </source>
</evidence>
<dbReference type="EMBL" id="LGTC01000001">
    <property type="protein sequence ID" value="KNY25534.1"/>
    <property type="molecule type" value="Genomic_DNA"/>
</dbReference>
<organism evidence="1 2">
    <name type="scientific">Pseudobacteroides cellulosolvens ATCC 35603 = DSM 2933</name>
    <dbReference type="NCBI Taxonomy" id="398512"/>
    <lineage>
        <taxon>Bacteria</taxon>
        <taxon>Bacillati</taxon>
        <taxon>Bacillota</taxon>
        <taxon>Clostridia</taxon>
        <taxon>Eubacteriales</taxon>
        <taxon>Oscillospiraceae</taxon>
        <taxon>Pseudobacteroides</taxon>
    </lineage>
</organism>
<proteinExistence type="predicted"/>
<dbReference type="Proteomes" id="UP000036923">
    <property type="component" value="Unassembled WGS sequence"/>
</dbReference>
<comment type="caution">
    <text evidence="1">The sequence shown here is derived from an EMBL/GenBank/DDBJ whole genome shotgun (WGS) entry which is preliminary data.</text>
</comment>
<reference evidence="2" key="1">
    <citation type="submission" date="2015-07" db="EMBL/GenBank/DDBJ databases">
        <title>Near-Complete Genome Sequence of the Cellulolytic Bacterium Bacteroides (Pseudobacteroides) cellulosolvens ATCC 35603.</title>
        <authorList>
            <person name="Dassa B."/>
            <person name="Utturkar S.M."/>
            <person name="Klingeman D.M."/>
            <person name="Hurt R.A."/>
            <person name="Keller M."/>
            <person name="Xu J."/>
            <person name="Reddy Y.H.K."/>
            <person name="Borovok I."/>
            <person name="Grinberg I.R."/>
            <person name="Lamed R."/>
            <person name="Zhivin O."/>
            <person name="Bayer E.A."/>
            <person name="Brown S.D."/>
        </authorList>
    </citation>
    <scope>NUCLEOTIDE SEQUENCE [LARGE SCALE GENOMIC DNA]</scope>
    <source>
        <strain evidence="2">DSM 2933</strain>
    </source>
</reference>